<comment type="caution">
    <text evidence="1">The sequence shown here is derived from an EMBL/GenBank/DDBJ whole genome shotgun (WGS) entry which is preliminary data.</text>
</comment>
<proteinExistence type="predicted"/>
<keyword evidence="2" id="KW-1185">Reference proteome</keyword>
<evidence type="ECO:0000313" key="2">
    <source>
        <dbReference type="Proteomes" id="UP000765509"/>
    </source>
</evidence>
<dbReference type="AlphaFoldDB" id="A0A9Q3PBD2"/>
<reference evidence="1" key="1">
    <citation type="submission" date="2021-03" db="EMBL/GenBank/DDBJ databases">
        <title>Draft genome sequence of rust myrtle Austropuccinia psidii MF-1, a brazilian biotype.</title>
        <authorList>
            <person name="Quecine M.C."/>
            <person name="Pachon D.M.R."/>
            <person name="Bonatelli M.L."/>
            <person name="Correr F.H."/>
            <person name="Franceschini L.M."/>
            <person name="Leite T.F."/>
            <person name="Margarido G.R.A."/>
            <person name="Almeida C.A."/>
            <person name="Ferrarezi J.A."/>
            <person name="Labate C.A."/>
        </authorList>
    </citation>
    <scope>NUCLEOTIDE SEQUENCE</scope>
    <source>
        <strain evidence="1">MF-1</strain>
    </source>
</reference>
<protein>
    <submittedName>
        <fullName evidence="1">Uncharacterized protein</fullName>
    </submittedName>
</protein>
<sequence>MSTTSQPLCIGMINICNHINSDITLKNDNSHLDSWIIEWRNQPNISVYLPNHHHTIGSLPGTRSNTLIPFLGEPKPFMHCGPVGPWIENCQYNSTQALFAEGLFMTDTNDPSSSHKPNLVLIFFT</sequence>
<evidence type="ECO:0000313" key="1">
    <source>
        <dbReference type="EMBL" id="MBW0553566.1"/>
    </source>
</evidence>
<accession>A0A9Q3PBD2</accession>
<name>A0A9Q3PBD2_9BASI</name>
<organism evidence="1 2">
    <name type="scientific">Austropuccinia psidii MF-1</name>
    <dbReference type="NCBI Taxonomy" id="1389203"/>
    <lineage>
        <taxon>Eukaryota</taxon>
        <taxon>Fungi</taxon>
        <taxon>Dikarya</taxon>
        <taxon>Basidiomycota</taxon>
        <taxon>Pucciniomycotina</taxon>
        <taxon>Pucciniomycetes</taxon>
        <taxon>Pucciniales</taxon>
        <taxon>Sphaerophragmiaceae</taxon>
        <taxon>Austropuccinia</taxon>
    </lineage>
</organism>
<dbReference type="EMBL" id="AVOT02060015">
    <property type="protein sequence ID" value="MBW0553566.1"/>
    <property type="molecule type" value="Genomic_DNA"/>
</dbReference>
<dbReference type="Proteomes" id="UP000765509">
    <property type="component" value="Unassembled WGS sequence"/>
</dbReference>
<gene>
    <name evidence="1" type="ORF">O181_093281</name>
</gene>